<proteinExistence type="predicted"/>
<evidence type="ECO:0000313" key="2">
    <source>
        <dbReference type="Proteomes" id="UP001162164"/>
    </source>
</evidence>
<accession>A0ABQ9K4S6</accession>
<dbReference type="EMBL" id="JAPWTJ010000031">
    <property type="protein sequence ID" value="KAJ8984608.1"/>
    <property type="molecule type" value="Genomic_DNA"/>
</dbReference>
<gene>
    <name evidence="1" type="ORF">NQ317_006070</name>
</gene>
<comment type="caution">
    <text evidence="1">The sequence shown here is derived from an EMBL/GenBank/DDBJ whole genome shotgun (WGS) entry which is preliminary data.</text>
</comment>
<evidence type="ECO:0000313" key="1">
    <source>
        <dbReference type="EMBL" id="KAJ8984608.1"/>
    </source>
</evidence>
<sequence>MVRSVIDVTSPHRYENTLVKITIPLSRKSHQMLATRAESQGIDENRKLAASASTVLNNRNIEIHVEANIANRGPSGSNSSRVYYFDTGLFGIVKQEASAALVIDYLHNRAATINCQSGYAIIVDFDRRALDRYPSNTSWIIQNFEEVFGQRVTSLESYGQPGPDAVSSGFDSVDPVTENDLRSFTARFFGDSVTLDEAATTVEEFMAQFNRRLKYLYRGRGAFTVNKPLTWFFRINAALFNVMDGAEVLGTVEPLDLALIFGGSTSEEALSSLYTQISNRVDPSSIFREMFSSLENFLQMNKQLKIDNDGIDGLIKIVLNTIQLAIGNGTIRDLVDSVLVYVPDPSLTYEQIGRLNNVTFNRFNSTNPTVRLVERITGGIASRNLTIGGIDIAEVINMLMFKSPKQVIQSAIRIISQLLSPQNVIDFIALMIWEGLSGYLSMFIPLFTNVSQVFMEIPAVQQFTNGPEATCFRERISAAVSDFRNLVDGLMQVATILTSPTTLPDVCRPVEGQPVIHSAGAPTVAQPLEDRVLLSDQTFETQSYDKFIKLLLLHKKFTARKQALQQNAVCAIRFTKTRKQSPTARSGLTIRFNVVCCIRDYNIRKKSIGILYDFLKAGNNHDKGLKGSPKKSTSHGPNQKVVDQGQTSYHHLHRVQDEGSTLKIHYFDTGLIGVVNVTAPALLIIDYNNNMIETINGNSGDSIVFNFNTKTADYYRENEAWVIPNIEEVLRTNISSLNEPVPGAVTTTFSDPDPSFVTEGMFVMKSLFCGEVDQGDLNHIFTTFFSDVNKNLRCLYRGNGSIVLHHCLGWFFDLNHAFSDILDGADILCDSPPLDLGTIFWSFKCRGCFDRPFRASI</sequence>
<protein>
    <submittedName>
        <fullName evidence="1">Uncharacterized protein</fullName>
    </submittedName>
</protein>
<keyword evidence="2" id="KW-1185">Reference proteome</keyword>
<name>A0ABQ9K4S6_9CUCU</name>
<reference evidence="1" key="1">
    <citation type="journal article" date="2023" name="Insect Mol. Biol.">
        <title>Genome sequencing provides insights into the evolution of gene families encoding plant cell wall-degrading enzymes in longhorned beetles.</title>
        <authorList>
            <person name="Shin N.R."/>
            <person name="Okamura Y."/>
            <person name="Kirsch R."/>
            <person name="Pauchet Y."/>
        </authorList>
    </citation>
    <scope>NUCLEOTIDE SEQUENCE</scope>
    <source>
        <strain evidence="1">MMC_N1</strain>
    </source>
</reference>
<dbReference type="Proteomes" id="UP001162164">
    <property type="component" value="Unassembled WGS sequence"/>
</dbReference>
<organism evidence="1 2">
    <name type="scientific">Molorchus minor</name>
    <dbReference type="NCBI Taxonomy" id="1323400"/>
    <lineage>
        <taxon>Eukaryota</taxon>
        <taxon>Metazoa</taxon>
        <taxon>Ecdysozoa</taxon>
        <taxon>Arthropoda</taxon>
        <taxon>Hexapoda</taxon>
        <taxon>Insecta</taxon>
        <taxon>Pterygota</taxon>
        <taxon>Neoptera</taxon>
        <taxon>Endopterygota</taxon>
        <taxon>Coleoptera</taxon>
        <taxon>Polyphaga</taxon>
        <taxon>Cucujiformia</taxon>
        <taxon>Chrysomeloidea</taxon>
        <taxon>Cerambycidae</taxon>
        <taxon>Lamiinae</taxon>
        <taxon>Monochamini</taxon>
        <taxon>Molorchus</taxon>
    </lineage>
</organism>